<dbReference type="AlphaFoldDB" id="A0A4Y2W6E4"/>
<organism evidence="1 2">
    <name type="scientific">Araneus ventricosus</name>
    <name type="common">Orbweaver spider</name>
    <name type="synonym">Epeira ventricosa</name>
    <dbReference type="NCBI Taxonomy" id="182803"/>
    <lineage>
        <taxon>Eukaryota</taxon>
        <taxon>Metazoa</taxon>
        <taxon>Ecdysozoa</taxon>
        <taxon>Arthropoda</taxon>
        <taxon>Chelicerata</taxon>
        <taxon>Arachnida</taxon>
        <taxon>Araneae</taxon>
        <taxon>Araneomorphae</taxon>
        <taxon>Entelegynae</taxon>
        <taxon>Araneoidea</taxon>
        <taxon>Araneidae</taxon>
        <taxon>Araneus</taxon>
    </lineage>
</organism>
<dbReference type="EMBL" id="BGPR01056354">
    <property type="protein sequence ID" value="GBO32869.1"/>
    <property type="molecule type" value="Genomic_DNA"/>
</dbReference>
<reference evidence="1 2" key="1">
    <citation type="journal article" date="2019" name="Sci. Rep.">
        <title>Orb-weaving spider Araneus ventricosus genome elucidates the spidroin gene catalogue.</title>
        <authorList>
            <person name="Kono N."/>
            <person name="Nakamura H."/>
            <person name="Ohtoshi R."/>
            <person name="Moran D.A.P."/>
            <person name="Shinohara A."/>
            <person name="Yoshida Y."/>
            <person name="Fujiwara M."/>
            <person name="Mori M."/>
            <person name="Tomita M."/>
            <person name="Arakawa K."/>
        </authorList>
    </citation>
    <scope>NUCLEOTIDE SEQUENCE [LARGE SCALE GENOMIC DNA]</scope>
</reference>
<keyword evidence="2" id="KW-1185">Reference proteome</keyword>
<sequence length="107" mass="12334">MLRIYMKSYLSNGARLKRDRCYGLEINRLACKRKVRRDIVTYNLEIGRLNCAKNDLITDGLREVFTLWLPAVCCSALSVQSGFVRKKGELLVIRSELNCGSIYRQTN</sequence>
<accession>A0A4Y2W6E4</accession>
<evidence type="ECO:0000313" key="1">
    <source>
        <dbReference type="EMBL" id="GBO32869.1"/>
    </source>
</evidence>
<gene>
    <name evidence="1" type="ORF">AVEN_103309_1</name>
</gene>
<dbReference type="Proteomes" id="UP000499080">
    <property type="component" value="Unassembled WGS sequence"/>
</dbReference>
<proteinExistence type="predicted"/>
<name>A0A4Y2W6E4_ARAVE</name>
<protein>
    <submittedName>
        <fullName evidence="1">Uncharacterized protein</fullName>
    </submittedName>
</protein>
<comment type="caution">
    <text evidence="1">The sequence shown here is derived from an EMBL/GenBank/DDBJ whole genome shotgun (WGS) entry which is preliminary data.</text>
</comment>
<evidence type="ECO:0000313" key="2">
    <source>
        <dbReference type="Proteomes" id="UP000499080"/>
    </source>
</evidence>